<dbReference type="HOGENOM" id="CLU_044890_0_1_1"/>
<feature type="domain" description="MULE transposase" evidence="1">
    <location>
        <begin position="143"/>
        <end position="237"/>
    </location>
</feature>
<sequence length="340" mass="38338">MDRFECNGRLRITMVDGSPDLAGVKITHHRPHSQYVDISLTDKVDAIIQSMINMPASKAWDSILAQREQGELTEKQIYARWAQLNEEKWRLDDDQALSATKLLQSKEGHEVEIIPTIREDGISAVAFTFKGILEDVGSDIVEVAMDSTWKTNAAGYELYGLVGELNGRAVPLAFCFTASTDGTALEGAKDRLLRTVIRFVAKKCANIKFTLSDKDLTEINGFRTEIPHARHQLCYWHGVRYIEERLAQDKPPAKYSAIRANKVFNFIDPTWAPGVSSGWLEEGVHESDAEVERDAEPMPLDVDISKVRIRVAKFPTVRNCSCTIRRSRKELVDLQSWSSQ</sequence>
<dbReference type="AlphaFoldDB" id="A0A067T2C1"/>
<keyword evidence="3" id="KW-1185">Reference proteome</keyword>
<reference evidence="3" key="1">
    <citation type="journal article" date="2014" name="Proc. Natl. Acad. Sci. U.S.A.">
        <title>Extensive sampling of basidiomycete genomes demonstrates inadequacy of the white-rot/brown-rot paradigm for wood decay fungi.</title>
        <authorList>
            <person name="Riley R."/>
            <person name="Salamov A.A."/>
            <person name="Brown D.W."/>
            <person name="Nagy L.G."/>
            <person name="Floudas D."/>
            <person name="Held B.W."/>
            <person name="Levasseur A."/>
            <person name="Lombard V."/>
            <person name="Morin E."/>
            <person name="Otillar R."/>
            <person name="Lindquist E.A."/>
            <person name="Sun H."/>
            <person name="LaButti K.M."/>
            <person name="Schmutz J."/>
            <person name="Jabbour D."/>
            <person name="Luo H."/>
            <person name="Baker S.E."/>
            <person name="Pisabarro A.G."/>
            <person name="Walton J.D."/>
            <person name="Blanchette R.A."/>
            <person name="Henrissat B."/>
            <person name="Martin F."/>
            <person name="Cullen D."/>
            <person name="Hibbett D.S."/>
            <person name="Grigoriev I.V."/>
        </authorList>
    </citation>
    <scope>NUCLEOTIDE SEQUENCE [LARGE SCALE GENOMIC DNA]</scope>
    <source>
        <strain evidence="3">CBS 339.88</strain>
    </source>
</reference>
<name>A0A067T2C1_GALM3</name>
<dbReference type="OrthoDB" id="2437251at2759"/>
<protein>
    <recommendedName>
        <fullName evidence="1">MULE transposase domain-containing protein</fullName>
    </recommendedName>
</protein>
<organism evidence="2 3">
    <name type="scientific">Galerina marginata (strain CBS 339.88)</name>
    <dbReference type="NCBI Taxonomy" id="685588"/>
    <lineage>
        <taxon>Eukaryota</taxon>
        <taxon>Fungi</taxon>
        <taxon>Dikarya</taxon>
        <taxon>Basidiomycota</taxon>
        <taxon>Agaricomycotina</taxon>
        <taxon>Agaricomycetes</taxon>
        <taxon>Agaricomycetidae</taxon>
        <taxon>Agaricales</taxon>
        <taxon>Agaricineae</taxon>
        <taxon>Strophariaceae</taxon>
        <taxon>Galerina</taxon>
    </lineage>
</organism>
<evidence type="ECO:0000259" key="1">
    <source>
        <dbReference type="Pfam" id="PF10551"/>
    </source>
</evidence>
<accession>A0A067T2C1</accession>
<dbReference type="STRING" id="685588.A0A067T2C1"/>
<proteinExistence type="predicted"/>
<evidence type="ECO:0000313" key="3">
    <source>
        <dbReference type="Proteomes" id="UP000027222"/>
    </source>
</evidence>
<dbReference type="Proteomes" id="UP000027222">
    <property type="component" value="Unassembled WGS sequence"/>
</dbReference>
<dbReference type="EMBL" id="KL142377">
    <property type="protein sequence ID" value="KDR77335.1"/>
    <property type="molecule type" value="Genomic_DNA"/>
</dbReference>
<dbReference type="InterPro" id="IPR018289">
    <property type="entry name" value="MULE_transposase_dom"/>
</dbReference>
<evidence type="ECO:0000313" key="2">
    <source>
        <dbReference type="EMBL" id="KDR77335.1"/>
    </source>
</evidence>
<dbReference type="Pfam" id="PF10551">
    <property type="entry name" value="MULE"/>
    <property type="match status" value="1"/>
</dbReference>
<gene>
    <name evidence="2" type="ORF">GALMADRAFT_66460</name>
</gene>